<dbReference type="RefSeq" id="XP_019849914.1">
    <property type="nucleotide sequence ID" value="XM_019994355.1"/>
</dbReference>
<evidence type="ECO:0000256" key="1">
    <source>
        <dbReference type="RuleBase" id="RU000487"/>
    </source>
</evidence>
<dbReference type="InterPro" id="IPR043129">
    <property type="entry name" value="ATPase_NBD"/>
</dbReference>
<dbReference type="GeneID" id="100641798"/>
<dbReference type="Gene3D" id="3.30.420.40">
    <property type="match status" value="2"/>
</dbReference>
<evidence type="ECO:0000313" key="2">
    <source>
        <dbReference type="EnsemblMetazoa" id="XP_019849914.1"/>
    </source>
</evidence>
<reference evidence="3" key="1">
    <citation type="journal article" date="2010" name="Nature">
        <title>The Amphimedon queenslandica genome and the evolution of animal complexity.</title>
        <authorList>
            <person name="Srivastava M."/>
            <person name="Simakov O."/>
            <person name="Chapman J."/>
            <person name="Fahey B."/>
            <person name="Gauthier M.E."/>
            <person name="Mitros T."/>
            <person name="Richards G.S."/>
            <person name="Conaco C."/>
            <person name="Dacre M."/>
            <person name="Hellsten U."/>
            <person name="Larroux C."/>
            <person name="Putnam N.H."/>
            <person name="Stanke M."/>
            <person name="Adamska M."/>
            <person name="Darling A."/>
            <person name="Degnan S.M."/>
            <person name="Oakley T.H."/>
            <person name="Plachetzki D.C."/>
            <person name="Zhai Y."/>
            <person name="Adamski M."/>
            <person name="Calcino A."/>
            <person name="Cummins S.F."/>
            <person name="Goodstein D.M."/>
            <person name="Harris C."/>
            <person name="Jackson D.J."/>
            <person name="Leys S.P."/>
            <person name="Shu S."/>
            <person name="Woodcroft B.J."/>
            <person name="Vervoort M."/>
            <person name="Kosik K.S."/>
            <person name="Manning G."/>
            <person name="Degnan B.M."/>
            <person name="Rokhsar D.S."/>
        </authorList>
    </citation>
    <scope>NUCLEOTIDE SEQUENCE [LARGE SCALE GENOMIC DNA]</scope>
</reference>
<dbReference type="EnsemblMetazoa" id="XM_019994355.1">
    <property type="protein sequence ID" value="XP_019849914.1"/>
    <property type="gene ID" value="LOC100641798"/>
</dbReference>
<organism evidence="2 3">
    <name type="scientific">Amphimedon queenslandica</name>
    <name type="common">Sponge</name>
    <dbReference type="NCBI Taxonomy" id="400682"/>
    <lineage>
        <taxon>Eukaryota</taxon>
        <taxon>Metazoa</taxon>
        <taxon>Porifera</taxon>
        <taxon>Demospongiae</taxon>
        <taxon>Heteroscleromorpha</taxon>
        <taxon>Haplosclerida</taxon>
        <taxon>Niphatidae</taxon>
        <taxon>Amphimedon</taxon>
    </lineage>
</organism>
<dbReference type="Proteomes" id="UP000007879">
    <property type="component" value="Unassembled WGS sequence"/>
</dbReference>
<keyword evidence="3" id="KW-1185">Reference proteome</keyword>
<dbReference type="SMART" id="SM00268">
    <property type="entry name" value="ACTIN"/>
    <property type="match status" value="1"/>
</dbReference>
<dbReference type="PANTHER" id="PTHR11937">
    <property type="entry name" value="ACTIN"/>
    <property type="match status" value="1"/>
</dbReference>
<accession>A0AAN0IYS1</accession>
<comment type="similarity">
    <text evidence="1">Belongs to the actin family.</text>
</comment>
<sequence length="429" mass="47539">MSARVTRTVSSPAGRSLASSRVRGNLVPQDKGAIVLDIGHVHTKLGVSGEPAPRYIVKSEVLMKPYGEILNVWDDKYINREELYLILCRFLHKVFLEYLIINPREYRIVIIESIVSPLNFRNTLAKALFIHFSVPHVCFLPHPSACLFSLGSSTALLIDIGLKETSIVPVFEGVSLIRSIMQTTTSTSSLHSSLQLLLHEHCQVKNIANGDIHPLSDNKDLELTSSTLSNIIMQTCFVRSLDFGDATPPDVCFPINAQFSLIISGLVRCHVADILFEGCDGDVSLPISLVESLLLCPIDCRSQLCENIVVVGGSASLPGLNYRLLEEIRLLCGNSRYQCLDALKFKFHELHSHPNYTAWQGASIIGAVESAILERSITKEDFKLLDYHLPDWMSCNSQNWGSLQQVSPQKIPSSQPGKVIQTVKSGFEQ</sequence>
<dbReference type="CDD" id="cd10207">
    <property type="entry name" value="ASKHA_NBD_Arp10"/>
    <property type="match status" value="1"/>
</dbReference>
<evidence type="ECO:0008006" key="4">
    <source>
        <dbReference type="Google" id="ProtNLM"/>
    </source>
</evidence>
<name>A0AAN0IYS1_AMPQE</name>
<dbReference type="AlphaFoldDB" id="A0AAN0IYS1"/>
<dbReference type="InterPro" id="IPR004000">
    <property type="entry name" value="Actin"/>
</dbReference>
<dbReference type="SUPFAM" id="SSF53067">
    <property type="entry name" value="Actin-like ATPase domain"/>
    <property type="match status" value="2"/>
</dbReference>
<reference evidence="2" key="2">
    <citation type="submission" date="2024-06" db="UniProtKB">
        <authorList>
            <consortium name="EnsemblMetazoa"/>
        </authorList>
    </citation>
    <scope>IDENTIFICATION</scope>
</reference>
<evidence type="ECO:0000313" key="3">
    <source>
        <dbReference type="Proteomes" id="UP000007879"/>
    </source>
</evidence>
<dbReference type="Pfam" id="PF00022">
    <property type="entry name" value="Actin"/>
    <property type="match status" value="1"/>
</dbReference>
<proteinExistence type="inferred from homology"/>
<dbReference type="KEGG" id="aqu:100641798"/>
<dbReference type="Gene3D" id="3.90.640.10">
    <property type="entry name" value="Actin, Chain A, domain 4"/>
    <property type="match status" value="1"/>
</dbReference>
<protein>
    <recommendedName>
        <fullName evidence="4">Actin-related protein 10</fullName>
    </recommendedName>
</protein>